<dbReference type="InterPro" id="IPR056912">
    <property type="entry name" value="Phage_JBD30_tail_term-like"/>
</dbReference>
<organism evidence="1 2">
    <name type="scientific">Candidatus Magnetaquiglobus chichijimensis</name>
    <dbReference type="NCBI Taxonomy" id="3141448"/>
    <lineage>
        <taxon>Bacteria</taxon>
        <taxon>Pseudomonadati</taxon>
        <taxon>Pseudomonadota</taxon>
        <taxon>Magnetococcia</taxon>
        <taxon>Magnetococcales</taxon>
        <taxon>Candidatus Magnetaquicoccaceae</taxon>
        <taxon>Candidatus Magnetaquiglobus</taxon>
    </lineage>
</organism>
<comment type="caution">
    <text evidence="1">The sequence shown here is derived from an EMBL/GenBank/DDBJ whole genome shotgun (WGS) entry which is preliminary data.</text>
</comment>
<proteinExistence type="predicted"/>
<dbReference type="RefSeq" id="WP_420904469.1">
    <property type="nucleotide sequence ID" value="NZ_BAAFGK010000004.1"/>
</dbReference>
<gene>
    <name evidence="1" type="ORF">SIID45300_01060</name>
</gene>
<evidence type="ECO:0000313" key="2">
    <source>
        <dbReference type="Proteomes" id="UP001628193"/>
    </source>
</evidence>
<dbReference type="EMBL" id="BAAFGK010000004">
    <property type="protein sequence ID" value="GAB0056748.1"/>
    <property type="molecule type" value="Genomic_DNA"/>
</dbReference>
<evidence type="ECO:0000313" key="1">
    <source>
        <dbReference type="EMBL" id="GAB0056748.1"/>
    </source>
</evidence>
<name>A0ABQ0C792_9PROT</name>
<dbReference type="Pfam" id="PF23840">
    <property type="entry name" value="Phage_tail_terminator"/>
    <property type="match status" value="1"/>
</dbReference>
<dbReference type="Proteomes" id="UP001628193">
    <property type="component" value="Unassembled WGS sequence"/>
</dbReference>
<protein>
    <submittedName>
        <fullName evidence="1">Uncharacterized protein</fullName>
    </submittedName>
</protein>
<sequence length="148" mass="16535">MAGDYFALQAFIMERIRQTNIEGLGMVHSARDLELLKDGRVADGAVYVLYDGESIPDGDDYQAGPFQIVRQYWLVVLVTKNYATPAQGDRERAGPLLWSINERLQGWVPAPGYGELTKSSPPRPSYLEKNAFYPLRYVSAITTKGCNS</sequence>
<accession>A0ABQ0C792</accession>
<keyword evidence="2" id="KW-1185">Reference proteome</keyword>
<reference evidence="1 2" key="1">
    <citation type="submission" date="2024-09" db="EMBL/GenBank/DDBJ databases">
        <title>Draft genome sequence of Candidatus Magnetaquicoccaceae bacterium FCR-1.</title>
        <authorList>
            <person name="Shimoshige H."/>
            <person name="Shimamura S."/>
            <person name="Taoka A."/>
            <person name="Kobayashi H."/>
            <person name="Maekawa T."/>
        </authorList>
    </citation>
    <scope>NUCLEOTIDE SEQUENCE [LARGE SCALE GENOMIC DNA]</scope>
    <source>
        <strain evidence="1 2">FCR-1</strain>
    </source>
</reference>